<evidence type="ECO:0000313" key="3">
    <source>
        <dbReference type="WBParaSite" id="nRc.2.0.1.t16859-RA"/>
    </source>
</evidence>
<keyword evidence="2" id="KW-1185">Reference proteome</keyword>
<accession>A0A915IU03</accession>
<feature type="region of interest" description="Disordered" evidence="1">
    <location>
        <begin position="1"/>
        <end position="21"/>
    </location>
</feature>
<dbReference type="AlphaFoldDB" id="A0A915IU03"/>
<organism evidence="2 3">
    <name type="scientific">Romanomermis culicivorax</name>
    <name type="common">Nematode worm</name>
    <dbReference type="NCBI Taxonomy" id="13658"/>
    <lineage>
        <taxon>Eukaryota</taxon>
        <taxon>Metazoa</taxon>
        <taxon>Ecdysozoa</taxon>
        <taxon>Nematoda</taxon>
        <taxon>Enoplea</taxon>
        <taxon>Dorylaimia</taxon>
        <taxon>Mermithida</taxon>
        <taxon>Mermithoidea</taxon>
        <taxon>Mermithidae</taxon>
        <taxon>Romanomermis</taxon>
    </lineage>
</organism>
<evidence type="ECO:0000313" key="2">
    <source>
        <dbReference type="Proteomes" id="UP000887565"/>
    </source>
</evidence>
<sequence length="80" mass="9130">MQGGNDGKQIGTRVDSGIREGPDGRTALETHQYFLTNLAVFCSKLQKTEIWKNIFTSIIKYDGRVKLWYSWPINPKKGIL</sequence>
<dbReference type="WBParaSite" id="nRc.2.0.1.t16859-RA">
    <property type="protein sequence ID" value="nRc.2.0.1.t16859-RA"/>
    <property type="gene ID" value="nRc.2.0.1.g16859"/>
</dbReference>
<protein>
    <submittedName>
        <fullName evidence="3">Uncharacterized protein</fullName>
    </submittedName>
</protein>
<dbReference type="Proteomes" id="UP000887565">
    <property type="component" value="Unplaced"/>
</dbReference>
<evidence type="ECO:0000256" key="1">
    <source>
        <dbReference type="SAM" id="MobiDB-lite"/>
    </source>
</evidence>
<name>A0A915IU03_ROMCU</name>
<reference evidence="3" key="1">
    <citation type="submission" date="2022-11" db="UniProtKB">
        <authorList>
            <consortium name="WormBaseParasite"/>
        </authorList>
    </citation>
    <scope>IDENTIFICATION</scope>
</reference>
<proteinExistence type="predicted"/>